<sequence>MDHDDLVRTTVAVAAAADRRAIERAWLASLVTRDQRRRSVWPRLTFLRHLPQHGFAPSQHFHPTSCGVCGMRESEDAVTSESLAGDAFWFRPITVPWAGAAVELFDGADDDHDVRRGRAVLEDIVDAIRSLPGSAQLTELNAALIGKLKSNKLERTVLLEALGYAGALPAGGHPSYATEFVSYDDANMRMPSQFYKKEWAYPVRFWTGVDGVDPARLPPGE</sequence>
<dbReference type="EMBL" id="JAENHP010000012">
    <property type="protein sequence ID" value="MBM2619745.1"/>
    <property type="molecule type" value="Genomic_DNA"/>
</dbReference>
<evidence type="ECO:0000313" key="2">
    <source>
        <dbReference type="Proteomes" id="UP000632138"/>
    </source>
</evidence>
<reference evidence="1 2" key="1">
    <citation type="submission" date="2021-01" db="EMBL/GenBank/DDBJ databases">
        <title>Actinoplanes sp. nov. LDG1-06 isolated from lichen.</title>
        <authorList>
            <person name="Saeng-In P."/>
            <person name="Phongsopitanun W."/>
            <person name="Kanchanasin P."/>
            <person name="Yuki M."/>
            <person name="Kudo T."/>
            <person name="Ohkuma M."/>
            <person name="Tanasupawat S."/>
        </authorList>
    </citation>
    <scope>NUCLEOTIDE SEQUENCE [LARGE SCALE GENOMIC DNA]</scope>
    <source>
        <strain evidence="1 2">LDG1-06</strain>
    </source>
</reference>
<keyword evidence="2" id="KW-1185">Reference proteome</keyword>
<organism evidence="1 2">
    <name type="scientific">Paractinoplanes ovalisporus</name>
    <dbReference type="NCBI Taxonomy" id="2810368"/>
    <lineage>
        <taxon>Bacteria</taxon>
        <taxon>Bacillati</taxon>
        <taxon>Actinomycetota</taxon>
        <taxon>Actinomycetes</taxon>
        <taxon>Micromonosporales</taxon>
        <taxon>Micromonosporaceae</taxon>
        <taxon>Paractinoplanes</taxon>
    </lineage>
</organism>
<evidence type="ECO:0000313" key="1">
    <source>
        <dbReference type="EMBL" id="MBM2619745.1"/>
    </source>
</evidence>
<accession>A0ABS2AIX4</accession>
<comment type="caution">
    <text evidence="1">The sequence shown here is derived from an EMBL/GenBank/DDBJ whole genome shotgun (WGS) entry which is preliminary data.</text>
</comment>
<proteinExistence type="predicted"/>
<name>A0ABS2AIX4_9ACTN</name>
<dbReference type="RefSeq" id="WP_203379739.1">
    <property type="nucleotide sequence ID" value="NZ_JAENHP010000012.1"/>
</dbReference>
<protein>
    <submittedName>
        <fullName evidence="1">Uncharacterized protein</fullName>
    </submittedName>
</protein>
<gene>
    <name evidence="1" type="ORF">JIG36_29975</name>
</gene>
<dbReference type="Proteomes" id="UP000632138">
    <property type="component" value="Unassembled WGS sequence"/>
</dbReference>